<keyword evidence="6 9" id="KW-1133">Transmembrane helix</keyword>
<keyword evidence="8 9" id="KW-0472">Membrane</keyword>
<feature type="transmembrane region" description="Helical" evidence="9">
    <location>
        <begin position="656"/>
        <end position="678"/>
    </location>
</feature>
<keyword evidence="4" id="KW-1003">Cell membrane</keyword>
<evidence type="ECO:0000313" key="14">
    <source>
        <dbReference type="Proteomes" id="UP001152320"/>
    </source>
</evidence>
<feature type="compositionally biased region" description="Basic residues" evidence="10">
    <location>
        <begin position="97"/>
        <end position="106"/>
    </location>
</feature>
<reference evidence="13" key="1">
    <citation type="submission" date="2021-10" db="EMBL/GenBank/DDBJ databases">
        <title>Tropical sea cucumber genome reveals ecological adaptation and Cuvierian tubules defense mechanism.</title>
        <authorList>
            <person name="Chen T."/>
        </authorList>
    </citation>
    <scope>NUCLEOTIDE SEQUENCE</scope>
    <source>
        <strain evidence="13">Nanhai2018</strain>
        <tissue evidence="13">Muscle</tissue>
    </source>
</reference>
<feature type="transmembrane region" description="Helical" evidence="9">
    <location>
        <begin position="1144"/>
        <end position="1162"/>
    </location>
</feature>
<evidence type="ECO:0000256" key="10">
    <source>
        <dbReference type="SAM" id="MobiDB-lite"/>
    </source>
</evidence>
<gene>
    <name evidence="13" type="ORF">HOLleu_41118</name>
</gene>
<feature type="transmembrane region" description="Helical" evidence="9">
    <location>
        <begin position="975"/>
        <end position="999"/>
    </location>
</feature>
<organism evidence="13 14">
    <name type="scientific">Holothuria leucospilota</name>
    <name type="common">Black long sea cucumber</name>
    <name type="synonym">Mertensiothuria leucospilota</name>
    <dbReference type="NCBI Taxonomy" id="206669"/>
    <lineage>
        <taxon>Eukaryota</taxon>
        <taxon>Metazoa</taxon>
        <taxon>Echinodermata</taxon>
        <taxon>Eleutherozoa</taxon>
        <taxon>Echinozoa</taxon>
        <taxon>Holothuroidea</taxon>
        <taxon>Aspidochirotacea</taxon>
        <taxon>Aspidochirotida</taxon>
        <taxon>Holothuriidae</taxon>
        <taxon>Holothuria</taxon>
    </lineage>
</organism>
<keyword evidence="3 9" id="KW-0813">Transport</keyword>
<feature type="transmembrane region" description="Helical" evidence="9">
    <location>
        <begin position="769"/>
        <end position="787"/>
    </location>
</feature>
<feature type="compositionally biased region" description="Basic and acidic residues" evidence="10">
    <location>
        <begin position="143"/>
        <end position="160"/>
    </location>
</feature>
<dbReference type="InterPro" id="IPR013769">
    <property type="entry name" value="Band3_cytoplasmic_dom"/>
</dbReference>
<evidence type="ECO:0000256" key="4">
    <source>
        <dbReference type="ARBA" id="ARBA00022475"/>
    </source>
</evidence>
<comment type="similarity">
    <text evidence="2 9">Belongs to the anion exchanger (TC 2.A.31) family.</text>
</comment>
<feature type="compositionally biased region" description="Polar residues" evidence="10">
    <location>
        <begin position="46"/>
        <end position="74"/>
    </location>
</feature>
<dbReference type="PANTHER" id="PTHR11453">
    <property type="entry name" value="ANION EXCHANGE PROTEIN"/>
    <property type="match status" value="1"/>
</dbReference>
<dbReference type="GO" id="GO:0051453">
    <property type="term" value="P:regulation of intracellular pH"/>
    <property type="evidence" value="ECO:0007669"/>
    <property type="project" value="TreeGrafter"/>
</dbReference>
<evidence type="ECO:0000256" key="1">
    <source>
        <dbReference type="ARBA" id="ARBA00004651"/>
    </source>
</evidence>
<dbReference type="Gene3D" id="3.40.930.10">
    <property type="entry name" value="Mannitol-specific EII, Chain A"/>
    <property type="match status" value="1"/>
</dbReference>
<proteinExistence type="inferred from homology"/>
<sequence length="1215" mass="137117">MDRRKSSADKAKMAQPVDHEEISKLLTSSECQLTGKLTDNVRRTTGVPSQGPKSRTFKSSPQQMRRYSDQSIPTGPNRAHNEKMNPRDAGINANRPKSFHTSRQPHIRFLDDLEDEEEEDGNTSPDETTRLQGEWSSQDEDGKEQAEMVRMGDDEAKSTPDDESFYQRPQQTVRKSRQRRVGVLQVLRKKNGPPTAPRHVQIQLGSLEEEPSQNGDTADGERDESVPNGVGRELLGNGIGLDGSFGKKSRRSGLALDNSPLPQDDRRRVLFEMPLESHELFVQLNEWQPSDPLDFYSDRHWKEKSRWIKFEEDWEQGAEKWGKPHVAQLTFHSLPQLRRFLEGGLVLLDVEANSLVDLIETVLTGLQDADLIEGHDREVIDPILYHISKSQISDRPRTLRASMRRLSVMADRRKSPSFSAQRVYSDSLNADDIKVSMHGRVSTSIDSPTDPGKTAQSHLMKKIPVNSEAAAIFVAQDENIEVSTLALVRLLDAQVLEGFLEVPIPLRFFCVFIGPAFSQYDYHEIGRAMGTLFSDELFRDSAYAAKDKDDIMTGINGFLNDTMVLPPGEWDRELLLPITRIQRKENEKVQLRRKSMKPTKEELEELIKVPDSQERLYLMDPLKRTGHPFGGLINDVRRRLPHYWSDINDGLHFHCLASFFFVFLACVAPAITFGGILGEKTDNWMGLVEMMLSTSVCGMVFSLASGQPLMIIGGTGPVLIFEEYLYKFCKSVSVELLPFRACIGIWVFIIAAVVVALEGSTLVKYFTRFTEEILAALISLIFIYETFDGLKHVFEVDPILKDYCFYNHSNDTAYSSENSPYMDATTSELLTEITNSSKYFILEMLSSSISPLDIHTDNGSYSNANMQYLDNGCSHKQLPPQPNVALMSTILTFGTFFIAFLLKIFRYSRFLHREVRRALGDFGIAIAICIMVLVDSAVKNTTSQKVCIPSGLHPTRLDRESWFISPFGLKASTPIVAVFGAAVPAFLLFILLYMETLLTGMLVGKKEHRLKKGTGFHLDLFLMGMLSAVSGLFGVPWMCAATIRTVSHLQSLSVMTRKNPPGVKPKLDYIIDQRLTNFLVSFCIGLLAFTSNLLEHIPIAVLLGVFLYLGIISLSGLSLIERIKVFFMPSKHHPDADFIRNVKLWKIHIFTLIQVMCLALLWVVKNSIIAIAFPFFLILLVVFRHSFRFFIFNEMDLEALDSEGEDEAGALTEEQ</sequence>
<dbReference type="GO" id="GO:0008509">
    <property type="term" value="F:monoatomic anion transmembrane transporter activity"/>
    <property type="evidence" value="ECO:0007669"/>
    <property type="project" value="InterPro"/>
</dbReference>
<accession>A0A9Q0YDJ3</accession>
<feature type="transmembrane region" description="Helical" evidence="9">
    <location>
        <begin position="1020"/>
        <end position="1043"/>
    </location>
</feature>
<evidence type="ECO:0000259" key="11">
    <source>
        <dbReference type="Pfam" id="PF00955"/>
    </source>
</evidence>
<feature type="compositionally biased region" description="Polar residues" evidence="10">
    <location>
        <begin position="25"/>
        <end position="37"/>
    </location>
</feature>
<keyword evidence="14" id="KW-1185">Reference proteome</keyword>
<dbReference type="Pfam" id="PF00955">
    <property type="entry name" value="HCO3_cotransp"/>
    <property type="match status" value="1"/>
</dbReference>
<feature type="compositionally biased region" description="Acidic residues" evidence="10">
    <location>
        <begin position="112"/>
        <end position="121"/>
    </location>
</feature>
<dbReference type="GO" id="GO:0005886">
    <property type="term" value="C:plasma membrane"/>
    <property type="evidence" value="ECO:0007669"/>
    <property type="project" value="UniProtKB-SubCell"/>
</dbReference>
<name>A0A9Q0YDJ3_HOLLE</name>
<evidence type="ECO:0000256" key="2">
    <source>
        <dbReference type="ARBA" id="ARBA00010993"/>
    </source>
</evidence>
<dbReference type="Proteomes" id="UP001152320">
    <property type="component" value="Chromosome 23"/>
</dbReference>
<protein>
    <recommendedName>
        <fullName evidence="9">Anion exchange protein</fullName>
    </recommendedName>
</protein>
<feature type="transmembrane region" description="Helical" evidence="9">
    <location>
        <begin position="690"/>
        <end position="716"/>
    </location>
</feature>
<comment type="subcellular location">
    <subcellularLocation>
        <location evidence="1">Cell membrane</location>
        <topology evidence="1">Multi-pass membrane protein</topology>
    </subcellularLocation>
    <subcellularLocation>
        <location evidence="9">Membrane</location>
        <topology evidence="9">Multi-pass membrane protein</topology>
    </subcellularLocation>
</comment>
<evidence type="ECO:0000313" key="13">
    <source>
        <dbReference type="EMBL" id="KAJ8019496.1"/>
    </source>
</evidence>
<feature type="compositionally biased region" description="Basic and acidic residues" evidence="10">
    <location>
        <begin position="1"/>
        <end position="23"/>
    </location>
</feature>
<feature type="region of interest" description="Disordered" evidence="10">
    <location>
        <begin position="1"/>
        <end position="237"/>
    </location>
</feature>
<dbReference type="SUPFAM" id="SSF55804">
    <property type="entry name" value="Phoshotransferase/anion transport protein"/>
    <property type="match status" value="1"/>
</dbReference>
<comment type="caution">
    <text evidence="13">The sequence shown here is derived from an EMBL/GenBank/DDBJ whole genome shotgun (WGS) entry which is preliminary data.</text>
</comment>
<evidence type="ECO:0000256" key="8">
    <source>
        <dbReference type="ARBA" id="ARBA00023136"/>
    </source>
</evidence>
<dbReference type="EMBL" id="JAIZAY010000023">
    <property type="protein sequence ID" value="KAJ8019496.1"/>
    <property type="molecule type" value="Genomic_DNA"/>
</dbReference>
<dbReference type="AlphaFoldDB" id="A0A9Q0YDJ3"/>
<dbReference type="InterPro" id="IPR003020">
    <property type="entry name" value="HCO3_transpt_euk"/>
</dbReference>
<feature type="transmembrane region" description="Helical" evidence="9">
    <location>
        <begin position="884"/>
        <end position="905"/>
    </location>
</feature>
<dbReference type="InterPro" id="IPR016152">
    <property type="entry name" value="PTrfase/Anion_transptr"/>
</dbReference>
<feature type="transmembrane region" description="Helical" evidence="9">
    <location>
        <begin position="917"/>
        <end position="934"/>
    </location>
</feature>
<dbReference type="FunFam" id="1.10.287.570:FF:000001">
    <property type="entry name" value="Anion exchange protein"/>
    <property type="match status" value="1"/>
</dbReference>
<feature type="transmembrane region" description="Helical" evidence="9">
    <location>
        <begin position="1168"/>
        <end position="1187"/>
    </location>
</feature>
<keyword evidence="5 9" id="KW-0812">Transmembrane</keyword>
<evidence type="ECO:0000259" key="12">
    <source>
        <dbReference type="Pfam" id="PF07565"/>
    </source>
</evidence>
<evidence type="ECO:0000256" key="6">
    <source>
        <dbReference type="ARBA" id="ARBA00022989"/>
    </source>
</evidence>
<dbReference type="InterPro" id="IPR011531">
    <property type="entry name" value="HCO3_transpt-like_TM_dom"/>
</dbReference>
<evidence type="ECO:0000256" key="9">
    <source>
        <dbReference type="RuleBase" id="RU362035"/>
    </source>
</evidence>
<evidence type="ECO:0000256" key="7">
    <source>
        <dbReference type="ARBA" id="ARBA00023065"/>
    </source>
</evidence>
<dbReference type="PANTHER" id="PTHR11453:SF47">
    <property type="entry name" value="ANION EXCHANGE PROTEIN"/>
    <property type="match status" value="1"/>
</dbReference>
<dbReference type="NCBIfam" id="TIGR00834">
    <property type="entry name" value="ae"/>
    <property type="match status" value="1"/>
</dbReference>
<evidence type="ECO:0000256" key="5">
    <source>
        <dbReference type="ARBA" id="ARBA00022692"/>
    </source>
</evidence>
<feature type="compositionally biased region" description="Polar residues" evidence="10">
    <location>
        <begin position="122"/>
        <end position="136"/>
    </location>
</feature>
<keyword evidence="7 9" id="KW-0406">Ion transport</keyword>
<dbReference type="PRINTS" id="PR01231">
    <property type="entry name" value="HCO3TRNSPORT"/>
</dbReference>
<dbReference type="Pfam" id="PF07565">
    <property type="entry name" value="Band_3_cyto"/>
    <property type="match status" value="1"/>
</dbReference>
<feature type="transmembrane region" description="Helical" evidence="9">
    <location>
        <begin position="1097"/>
        <end position="1123"/>
    </location>
</feature>
<feature type="domain" description="Bicarbonate transporter-like transmembrane" evidence="11">
    <location>
        <begin position="628"/>
        <end position="1203"/>
    </location>
</feature>
<feature type="domain" description="Band 3 cytoplasmic" evidence="12">
    <location>
        <begin position="278"/>
        <end position="571"/>
    </location>
</feature>
<dbReference type="OrthoDB" id="1735926at2759"/>
<dbReference type="GO" id="GO:0015701">
    <property type="term" value="P:bicarbonate transport"/>
    <property type="evidence" value="ECO:0007669"/>
    <property type="project" value="TreeGrafter"/>
</dbReference>
<dbReference type="Gene3D" id="1.10.287.570">
    <property type="entry name" value="Helical hairpin bin"/>
    <property type="match status" value="1"/>
</dbReference>
<evidence type="ECO:0000256" key="3">
    <source>
        <dbReference type="ARBA" id="ARBA00022448"/>
    </source>
</evidence>
<dbReference type="GO" id="GO:0005452">
    <property type="term" value="F:solute:inorganic anion antiporter activity"/>
    <property type="evidence" value="ECO:0007669"/>
    <property type="project" value="InterPro"/>
</dbReference>
<feature type="transmembrane region" description="Helical" evidence="9">
    <location>
        <begin position="736"/>
        <end position="757"/>
    </location>
</feature>